<dbReference type="Pfam" id="PF00857">
    <property type="entry name" value="Isochorismatase"/>
    <property type="match status" value="1"/>
</dbReference>
<dbReference type="InterPro" id="IPR000868">
    <property type="entry name" value="Isochorismatase-like_dom"/>
</dbReference>
<dbReference type="InterPro" id="IPR036380">
    <property type="entry name" value="Isochorismatase-like_sf"/>
</dbReference>
<dbReference type="InterPro" id="IPR050993">
    <property type="entry name" value="Isochorismatase_domain"/>
</dbReference>
<accession>A0ABS4KB58</accession>
<dbReference type="SUPFAM" id="SSF52499">
    <property type="entry name" value="Isochorismatase-like hydrolases"/>
    <property type="match status" value="1"/>
</dbReference>
<keyword evidence="3" id="KW-1185">Reference proteome</keyword>
<name>A0ABS4KB58_9FIRM</name>
<evidence type="ECO:0000313" key="2">
    <source>
        <dbReference type="EMBL" id="MBP2025016.1"/>
    </source>
</evidence>
<proteinExistence type="predicted"/>
<dbReference type="EMBL" id="JAGGLJ010000004">
    <property type="protein sequence ID" value="MBP2025016.1"/>
    <property type="molecule type" value="Genomic_DNA"/>
</dbReference>
<dbReference type="RefSeq" id="WP_210060322.1">
    <property type="nucleotide sequence ID" value="NZ_JAGGLJ010000004.1"/>
</dbReference>
<sequence>MKNFHLEKDNTVFLFIDVQDKLINSVFNKEQFMKNAKVLSEVAGIMGVETLATLQYPKGLGEMNAEVKAPIENVNTIAKTAFSAMLDEEFVKAIKGTGKKQIVVLGIEAHVCVMFTARDLIDAGFEVYIPSDAVGSRSEFNYNNALHQLNEMGCVITNTESVMFDLNSVAGTETFKKVQSLIK</sequence>
<protein>
    <submittedName>
        <fullName evidence="2">Nicotinamidase-related amidase</fullName>
    </submittedName>
</protein>
<feature type="domain" description="Isochorismatase-like" evidence="1">
    <location>
        <begin position="11"/>
        <end position="160"/>
    </location>
</feature>
<evidence type="ECO:0000313" key="3">
    <source>
        <dbReference type="Proteomes" id="UP001519306"/>
    </source>
</evidence>
<dbReference type="PANTHER" id="PTHR14119">
    <property type="entry name" value="HYDROLASE"/>
    <property type="match status" value="1"/>
</dbReference>
<organism evidence="2 3">
    <name type="scientific">Peptoniphilus stercorisuis</name>
    <dbReference type="NCBI Taxonomy" id="1436965"/>
    <lineage>
        <taxon>Bacteria</taxon>
        <taxon>Bacillati</taxon>
        <taxon>Bacillota</taxon>
        <taxon>Tissierellia</taxon>
        <taxon>Tissierellales</taxon>
        <taxon>Peptoniphilaceae</taxon>
        <taxon>Peptoniphilus</taxon>
    </lineage>
</organism>
<dbReference type="Proteomes" id="UP001519306">
    <property type="component" value="Unassembled WGS sequence"/>
</dbReference>
<comment type="caution">
    <text evidence="2">The sequence shown here is derived from an EMBL/GenBank/DDBJ whole genome shotgun (WGS) entry which is preliminary data.</text>
</comment>
<reference evidence="2 3" key="1">
    <citation type="submission" date="2021-03" db="EMBL/GenBank/DDBJ databases">
        <title>Genomic Encyclopedia of Type Strains, Phase IV (KMG-IV): sequencing the most valuable type-strain genomes for metagenomic binning, comparative biology and taxonomic classification.</title>
        <authorList>
            <person name="Goeker M."/>
        </authorList>
    </citation>
    <scope>NUCLEOTIDE SEQUENCE [LARGE SCALE GENOMIC DNA]</scope>
    <source>
        <strain evidence="2 3">DSM 27563</strain>
    </source>
</reference>
<evidence type="ECO:0000259" key="1">
    <source>
        <dbReference type="Pfam" id="PF00857"/>
    </source>
</evidence>
<dbReference type="PANTHER" id="PTHR14119:SF3">
    <property type="entry name" value="ISOCHORISMATASE DOMAIN-CONTAINING PROTEIN 2"/>
    <property type="match status" value="1"/>
</dbReference>
<gene>
    <name evidence="2" type="ORF">J2Z71_000541</name>
</gene>
<dbReference type="Gene3D" id="3.40.50.850">
    <property type="entry name" value="Isochorismatase-like"/>
    <property type="match status" value="1"/>
</dbReference>